<dbReference type="Proteomes" id="UP000190188">
    <property type="component" value="Unassembled WGS sequence"/>
</dbReference>
<accession>A0A1T2X112</accession>
<evidence type="ECO:0000313" key="3">
    <source>
        <dbReference type="EMBL" id="OPA73589.1"/>
    </source>
</evidence>
<proteinExistence type="predicted"/>
<gene>
    <name evidence="3" type="ORF">BVG16_27655</name>
</gene>
<protein>
    <recommendedName>
        <fullName evidence="5">DUF3153 domain-containing protein</fullName>
    </recommendedName>
</protein>
<dbReference type="STRING" id="1324314.BVG16_27655"/>
<keyword evidence="1" id="KW-0812">Transmembrane</keyword>
<feature type="chain" id="PRO_5012391180" description="DUF3153 domain-containing protein" evidence="2">
    <location>
        <begin position="25"/>
        <end position="237"/>
    </location>
</feature>
<dbReference type="EMBL" id="MSZX01000015">
    <property type="protein sequence ID" value="OPA73589.1"/>
    <property type="molecule type" value="Genomic_DNA"/>
</dbReference>
<dbReference type="AlphaFoldDB" id="A0A1T2X112"/>
<dbReference type="RefSeq" id="WP_158081817.1">
    <property type="nucleotide sequence ID" value="NZ_MSZX01000015.1"/>
</dbReference>
<dbReference type="OrthoDB" id="2988624at2"/>
<comment type="caution">
    <text evidence="3">The sequence shown here is derived from an EMBL/GenBank/DDBJ whole genome shotgun (WGS) entry which is preliminary data.</text>
</comment>
<dbReference type="InterPro" id="IPR021499">
    <property type="entry name" value="DUF3153"/>
</dbReference>
<sequence>MKSRYRWIPVGLLLLSMCILSSCAKGNAHFTIHLNGMAEFEMNLSVNKDTLTKIGMPELMKQITEQFQDKSMEVKPYDEGGRVGFTLSRTINLRDMNNISLPQGITIKRTEMNKFFYTKEQVIVTVDIEKLISNKEYGDWLQKNPVTSFVKNLVQRQIDFEILLTAPLKPGYNNAEEIRDHGRTLVWNLKIFEPNHFEINFTIPNIRTIAYSAGILIVVLILLWSGIRISRKRRRTD</sequence>
<feature type="signal peptide" evidence="2">
    <location>
        <begin position="1"/>
        <end position="24"/>
    </location>
</feature>
<keyword evidence="2" id="KW-0732">Signal</keyword>
<organism evidence="3 4">
    <name type="scientific">Paenibacillus selenitireducens</name>
    <dbReference type="NCBI Taxonomy" id="1324314"/>
    <lineage>
        <taxon>Bacteria</taxon>
        <taxon>Bacillati</taxon>
        <taxon>Bacillota</taxon>
        <taxon>Bacilli</taxon>
        <taxon>Bacillales</taxon>
        <taxon>Paenibacillaceae</taxon>
        <taxon>Paenibacillus</taxon>
    </lineage>
</organism>
<feature type="transmembrane region" description="Helical" evidence="1">
    <location>
        <begin position="209"/>
        <end position="227"/>
    </location>
</feature>
<keyword evidence="1" id="KW-1133">Transmembrane helix</keyword>
<keyword evidence="1" id="KW-0472">Membrane</keyword>
<evidence type="ECO:0000256" key="2">
    <source>
        <dbReference type="SAM" id="SignalP"/>
    </source>
</evidence>
<reference evidence="3 4" key="1">
    <citation type="submission" date="2017-01" db="EMBL/GenBank/DDBJ databases">
        <title>Genome analysis of Paenibacillus selenitrireducens ES3-24.</title>
        <authorList>
            <person name="Xu D."/>
            <person name="Yao R."/>
            <person name="Zheng S."/>
        </authorList>
    </citation>
    <scope>NUCLEOTIDE SEQUENCE [LARGE SCALE GENOMIC DNA]</scope>
    <source>
        <strain evidence="3 4">ES3-24</strain>
    </source>
</reference>
<dbReference type="PROSITE" id="PS51257">
    <property type="entry name" value="PROKAR_LIPOPROTEIN"/>
    <property type="match status" value="1"/>
</dbReference>
<evidence type="ECO:0000256" key="1">
    <source>
        <dbReference type="SAM" id="Phobius"/>
    </source>
</evidence>
<name>A0A1T2X112_9BACL</name>
<evidence type="ECO:0008006" key="5">
    <source>
        <dbReference type="Google" id="ProtNLM"/>
    </source>
</evidence>
<evidence type="ECO:0000313" key="4">
    <source>
        <dbReference type="Proteomes" id="UP000190188"/>
    </source>
</evidence>
<dbReference type="Pfam" id="PF11353">
    <property type="entry name" value="DUF3153"/>
    <property type="match status" value="1"/>
</dbReference>
<keyword evidence="4" id="KW-1185">Reference proteome</keyword>